<protein>
    <submittedName>
        <fullName evidence="8">Uncharacterized protein</fullName>
    </submittedName>
</protein>
<evidence type="ECO:0000256" key="5">
    <source>
        <dbReference type="ARBA" id="ARBA00023242"/>
    </source>
</evidence>
<reference evidence="8" key="1">
    <citation type="submission" date="2022-03" db="EMBL/GenBank/DDBJ databases">
        <authorList>
            <person name="Martin C."/>
        </authorList>
    </citation>
    <scope>NUCLEOTIDE SEQUENCE</scope>
</reference>
<dbReference type="PANTHER" id="PTHR10985">
    <property type="entry name" value="BASIC HELIX-LOOP-HELIX TRANSCRIPTION FACTOR, HES-RELATED"/>
    <property type="match status" value="1"/>
</dbReference>
<keyword evidence="4" id="KW-0804">Transcription</keyword>
<dbReference type="PROSITE" id="PS50888">
    <property type="entry name" value="BHLH"/>
    <property type="match status" value="1"/>
</dbReference>
<dbReference type="Gene3D" id="4.10.280.10">
    <property type="entry name" value="Helix-loop-helix DNA-binding domain"/>
    <property type="match status" value="1"/>
</dbReference>
<dbReference type="PROSITE" id="PS51054">
    <property type="entry name" value="ORANGE"/>
    <property type="match status" value="1"/>
</dbReference>
<evidence type="ECO:0000256" key="2">
    <source>
        <dbReference type="ARBA" id="ARBA00023015"/>
    </source>
</evidence>
<keyword evidence="2" id="KW-0805">Transcription regulation</keyword>
<dbReference type="AlphaFoldDB" id="A0A8S4MZV0"/>
<gene>
    <name evidence="8" type="ORF">OFUS_LOCUS1873</name>
</gene>
<dbReference type="EMBL" id="CAIIXF020000001">
    <property type="protein sequence ID" value="CAH1774408.1"/>
    <property type="molecule type" value="Genomic_DNA"/>
</dbReference>
<keyword evidence="3" id="KW-0238">DNA-binding</keyword>
<evidence type="ECO:0000256" key="3">
    <source>
        <dbReference type="ARBA" id="ARBA00023125"/>
    </source>
</evidence>
<evidence type="ECO:0000259" key="7">
    <source>
        <dbReference type="PROSITE" id="PS51054"/>
    </source>
</evidence>
<dbReference type="SMART" id="SM00511">
    <property type="entry name" value="ORANGE"/>
    <property type="match status" value="1"/>
</dbReference>
<dbReference type="GO" id="GO:0003677">
    <property type="term" value="F:DNA binding"/>
    <property type="evidence" value="ECO:0007669"/>
    <property type="project" value="UniProtKB-KW"/>
</dbReference>
<comment type="subcellular location">
    <subcellularLocation>
        <location evidence="1">Nucleus</location>
    </subcellularLocation>
</comment>
<keyword evidence="5" id="KW-0539">Nucleus</keyword>
<dbReference type="GO" id="GO:0005634">
    <property type="term" value="C:nucleus"/>
    <property type="evidence" value="ECO:0007669"/>
    <property type="project" value="UniProtKB-SubCell"/>
</dbReference>
<dbReference type="CDD" id="cd11459">
    <property type="entry name" value="bHLH-O_HES1_4"/>
    <property type="match status" value="1"/>
</dbReference>
<evidence type="ECO:0000256" key="4">
    <source>
        <dbReference type="ARBA" id="ARBA00023163"/>
    </source>
</evidence>
<comment type="caution">
    <text evidence="8">The sequence shown here is derived from an EMBL/GenBank/DDBJ whole genome shotgun (WGS) entry which is preliminary data.</text>
</comment>
<dbReference type="SUPFAM" id="SSF47459">
    <property type="entry name" value="HLH, helix-loop-helix DNA-binding domain"/>
    <property type="match status" value="1"/>
</dbReference>
<evidence type="ECO:0000313" key="8">
    <source>
        <dbReference type="EMBL" id="CAH1774408.1"/>
    </source>
</evidence>
<dbReference type="InterPro" id="IPR050370">
    <property type="entry name" value="HES_HEY"/>
</dbReference>
<feature type="domain" description="Orange" evidence="7">
    <location>
        <begin position="96"/>
        <end position="131"/>
    </location>
</feature>
<dbReference type="FunFam" id="4.10.280.10:FF:000009">
    <property type="entry name" value="Transcription factor HES-1"/>
    <property type="match status" value="1"/>
</dbReference>
<dbReference type="InterPro" id="IPR003650">
    <property type="entry name" value="Orange_dom"/>
</dbReference>
<dbReference type="Gene3D" id="6.10.250.980">
    <property type="match status" value="1"/>
</dbReference>
<keyword evidence="9" id="KW-1185">Reference proteome</keyword>
<dbReference type="InterPro" id="IPR036638">
    <property type="entry name" value="HLH_DNA-bd_sf"/>
</dbReference>
<name>A0A8S4MZV0_OWEFU</name>
<accession>A0A8S4MZV0</accession>
<dbReference type="Pfam" id="PF00010">
    <property type="entry name" value="HLH"/>
    <property type="match status" value="1"/>
</dbReference>
<evidence type="ECO:0000256" key="1">
    <source>
        <dbReference type="ARBA" id="ARBA00004123"/>
    </source>
</evidence>
<dbReference type="OrthoDB" id="6085656at2759"/>
<feature type="domain" description="BHLH" evidence="6">
    <location>
        <begin position="21"/>
        <end position="78"/>
    </location>
</feature>
<dbReference type="GO" id="GO:0006355">
    <property type="term" value="P:regulation of DNA-templated transcription"/>
    <property type="evidence" value="ECO:0007669"/>
    <property type="project" value="InterPro"/>
</dbReference>
<dbReference type="Proteomes" id="UP000749559">
    <property type="component" value="Unassembled WGS sequence"/>
</dbReference>
<dbReference type="InterPro" id="IPR011598">
    <property type="entry name" value="bHLH_dom"/>
</dbReference>
<evidence type="ECO:0000313" key="9">
    <source>
        <dbReference type="Proteomes" id="UP000749559"/>
    </source>
</evidence>
<dbReference type="SMART" id="SM00353">
    <property type="entry name" value="HLH"/>
    <property type="match status" value="1"/>
</dbReference>
<proteinExistence type="predicted"/>
<dbReference type="Pfam" id="PF07527">
    <property type="entry name" value="Hairy_orange"/>
    <property type="match status" value="1"/>
</dbReference>
<dbReference type="SUPFAM" id="SSF158457">
    <property type="entry name" value="Orange domain-like"/>
    <property type="match status" value="1"/>
</dbReference>
<dbReference type="GO" id="GO:0046983">
    <property type="term" value="F:protein dimerization activity"/>
    <property type="evidence" value="ECO:0007669"/>
    <property type="project" value="InterPro"/>
</dbReference>
<sequence length="296" mass="32540">MSEKAMTKLEGEKISSCNAMDRKTSKPLMEKRRRQRINNSLTQIKTLVLQAMKKDPSRYSKLEKADILEMCVHHLRTVQKRQLSLTQNDASTLNKYREGFSKCATETMKYLQTGNNVNMDADVRNMLTGHLSNYASSMSTTPVSPSQNVTSTMEQPLNIRIPQVPSKIAQPINIQIPQSPVGTNTLYKMSQQTVSQPLLVAKNGSPNAVNCAYVVLGQANIVPMNSSGVSNTLVVSPTYGLTPNQSNTSPTMGALAPSPIAIQTVTSVPVQSNTPNVVKCETNNSSLQKSPMWRPW</sequence>
<evidence type="ECO:0000259" key="6">
    <source>
        <dbReference type="PROSITE" id="PS50888"/>
    </source>
</evidence>
<organism evidence="8 9">
    <name type="scientific">Owenia fusiformis</name>
    <name type="common">Polychaete worm</name>
    <dbReference type="NCBI Taxonomy" id="6347"/>
    <lineage>
        <taxon>Eukaryota</taxon>
        <taxon>Metazoa</taxon>
        <taxon>Spiralia</taxon>
        <taxon>Lophotrochozoa</taxon>
        <taxon>Annelida</taxon>
        <taxon>Polychaeta</taxon>
        <taxon>Sedentaria</taxon>
        <taxon>Canalipalpata</taxon>
        <taxon>Sabellida</taxon>
        <taxon>Oweniida</taxon>
        <taxon>Oweniidae</taxon>
        <taxon>Owenia</taxon>
    </lineage>
</organism>